<keyword evidence="4 7" id="KW-0472">Membrane</keyword>
<feature type="transmembrane region" description="Helical" evidence="7">
    <location>
        <begin position="224"/>
        <end position="246"/>
    </location>
</feature>
<evidence type="ECO:0000256" key="6">
    <source>
        <dbReference type="SAM" id="MobiDB-lite"/>
    </source>
</evidence>
<feature type="transmembrane region" description="Helical" evidence="7">
    <location>
        <begin position="258"/>
        <end position="278"/>
    </location>
</feature>
<feature type="transmembrane region" description="Helical" evidence="7">
    <location>
        <begin position="174"/>
        <end position="195"/>
    </location>
</feature>
<comment type="similarity">
    <text evidence="5">Belongs to the SAT4 family.</text>
</comment>
<keyword evidence="2 7" id="KW-0812">Transmembrane</keyword>
<comment type="caution">
    <text evidence="9">The sequence shown here is derived from an EMBL/GenBank/DDBJ whole genome shotgun (WGS) entry which is preliminary data.</text>
</comment>
<reference evidence="9" key="2">
    <citation type="submission" date="2023-06" db="EMBL/GenBank/DDBJ databases">
        <authorList>
            <consortium name="Lawrence Berkeley National Laboratory"/>
            <person name="Haridas S."/>
            <person name="Hensen N."/>
            <person name="Bonometti L."/>
            <person name="Westerberg I."/>
            <person name="Brannstrom I.O."/>
            <person name="Guillou S."/>
            <person name="Cros-Aarteil S."/>
            <person name="Calhoun S."/>
            <person name="Kuo A."/>
            <person name="Mondo S."/>
            <person name="Pangilinan J."/>
            <person name="Riley R."/>
            <person name="LaButti K."/>
            <person name="Andreopoulos B."/>
            <person name="Lipzen A."/>
            <person name="Chen C."/>
            <person name="Yanf M."/>
            <person name="Daum C."/>
            <person name="Ng V."/>
            <person name="Clum A."/>
            <person name="Steindorff A."/>
            <person name="Ohm R."/>
            <person name="Martin F."/>
            <person name="Silar P."/>
            <person name="Natvig D."/>
            <person name="Lalanne C."/>
            <person name="Gautier V."/>
            <person name="Ament-velasquez S.L."/>
            <person name="Kruys A."/>
            <person name="Hutchinson M.I."/>
            <person name="Powell A.J."/>
            <person name="Barry K."/>
            <person name="Miller A.N."/>
            <person name="Grigoriev I.V."/>
            <person name="Debuchy R."/>
            <person name="Gladieux P."/>
            <person name="Thoren M.H."/>
            <person name="Johannesson H."/>
        </authorList>
    </citation>
    <scope>NUCLEOTIDE SEQUENCE</scope>
    <source>
        <strain evidence="9">CBS 232.78</strain>
    </source>
</reference>
<reference evidence="9" key="1">
    <citation type="journal article" date="2023" name="Mol. Phylogenet. Evol.">
        <title>Genome-scale phylogeny and comparative genomics of the fungal order Sordariales.</title>
        <authorList>
            <person name="Hensen N."/>
            <person name="Bonometti L."/>
            <person name="Westerberg I."/>
            <person name="Brannstrom I.O."/>
            <person name="Guillou S."/>
            <person name="Cros-Aarteil S."/>
            <person name="Calhoun S."/>
            <person name="Haridas S."/>
            <person name="Kuo A."/>
            <person name="Mondo S."/>
            <person name="Pangilinan J."/>
            <person name="Riley R."/>
            <person name="LaButti K."/>
            <person name="Andreopoulos B."/>
            <person name="Lipzen A."/>
            <person name="Chen C."/>
            <person name="Yan M."/>
            <person name="Daum C."/>
            <person name="Ng V."/>
            <person name="Clum A."/>
            <person name="Steindorff A."/>
            <person name="Ohm R.A."/>
            <person name="Martin F."/>
            <person name="Silar P."/>
            <person name="Natvig D.O."/>
            <person name="Lalanne C."/>
            <person name="Gautier V."/>
            <person name="Ament-Velasquez S.L."/>
            <person name="Kruys A."/>
            <person name="Hutchinson M.I."/>
            <person name="Powell A.J."/>
            <person name="Barry K."/>
            <person name="Miller A.N."/>
            <person name="Grigoriev I.V."/>
            <person name="Debuchy R."/>
            <person name="Gladieux P."/>
            <person name="Hiltunen Thoren M."/>
            <person name="Johannesson H."/>
        </authorList>
    </citation>
    <scope>NUCLEOTIDE SEQUENCE</scope>
    <source>
        <strain evidence="9">CBS 232.78</strain>
    </source>
</reference>
<feature type="domain" description="Rhodopsin" evidence="8">
    <location>
        <begin position="80"/>
        <end position="320"/>
    </location>
</feature>
<feature type="transmembrane region" description="Helical" evidence="7">
    <location>
        <begin position="298"/>
        <end position="316"/>
    </location>
</feature>
<feature type="transmembrane region" description="Helical" evidence="7">
    <location>
        <begin position="95"/>
        <end position="121"/>
    </location>
</feature>
<evidence type="ECO:0000256" key="7">
    <source>
        <dbReference type="SAM" id="Phobius"/>
    </source>
</evidence>
<dbReference type="EMBL" id="JAULSW010000006">
    <property type="protein sequence ID" value="KAK3377634.1"/>
    <property type="molecule type" value="Genomic_DNA"/>
</dbReference>
<dbReference type="InterPro" id="IPR052337">
    <property type="entry name" value="SAT4-like"/>
</dbReference>
<organism evidence="9 10">
    <name type="scientific">Podospora didyma</name>
    <dbReference type="NCBI Taxonomy" id="330526"/>
    <lineage>
        <taxon>Eukaryota</taxon>
        <taxon>Fungi</taxon>
        <taxon>Dikarya</taxon>
        <taxon>Ascomycota</taxon>
        <taxon>Pezizomycotina</taxon>
        <taxon>Sordariomycetes</taxon>
        <taxon>Sordariomycetidae</taxon>
        <taxon>Sordariales</taxon>
        <taxon>Podosporaceae</taxon>
        <taxon>Podospora</taxon>
    </lineage>
</organism>
<dbReference type="PANTHER" id="PTHR33048">
    <property type="entry name" value="PTH11-LIKE INTEGRAL MEMBRANE PROTEIN (AFU_ORTHOLOGUE AFUA_5G11245)"/>
    <property type="match status" value="1"/>
</dbReference>
<feature type="transmembrane region" description="Helical" evidence="7">
    <location>
        <begin position="141"/>
        <end position="162"/>
    </location>
</feature>
<protein>
    <recommendedName>
        <fullName evidence="8">Rhodopsin domain-containing protein</fullName>
    </recommendedName>
</protein>
<keyword evidence="3 7" id="KW-1133">Transmembrane helix</keyword>
<evidence type="ECO:0000256" key="2">
    <source>
        <dbReference type="ARBA" id="ARBA00022692"/>
    </source>
</evidence>
<accession>A0AAE0KJ37</accession>
<dbReference type="AlphaFoldDB" id="A0AAE0KJ37"/>
<gene>
    <name evidence="9" type="ORF">B0H63DRAFT_417196</name>
</gene>
<evidence type="ECO:0000256" key="4">
    <source>
        <dbReference type="ARBA" id="ARBA00023136"/>
    </source>
</evidence>
<dbReference type="InterPro" id="IPR049326">
    <property type="entry name" value="Rhodopsin_dom_fungi"/>
</dbReference>
<sequence>MDCSIIFLQLHGFLRNSCWKFLAFCRHNSCLAAATVSMVGLEDRGHDSTPRPLPPNTTSGPRTLAVLVPLFAFALLLYVVRIWTRLHAKQRLTAADYTITVAVVAETISIAFTAAAVSHGFGHPPQYLSKEATNAIGELTFVVFVVALWASCFGRISVACLLLQFTQHAWWRAVLWATVAFQMVALVGCSIVELIQCRPIRAAWDPEIAGAQCFALEDIWANAYVFIAIAMFSDAIFATLPILIIWRLSRSVVERTLISILMGLGLFALGSCIIKIFLVQKYNVTSEDNIVDMMPVFLWTRVEEIIIIIGACAPLLKSTIEGMLHRRFGVPRFLPTVRELNSVRGGGHAMLPSAASTVRFGKATTWRRGSSTEEIHNDHVDDETGSGMALSSASRRCEVPPLRGHLSSVHSPS</sequence>
<evidence type="ECO:0000259" key="8">
    <source>
        <dbReference type="Pfam" id="PF20684"/>
    </source>
</evidence>
<evidence type="ECO:0000256" key="5">
    <source>
        <dbReference type="ARBA" id="ARBA00038359"/>
    </source>
</evidence>
<comment type="subcellular location">
    <subcellularLocation>
        <location evidence="1">Membrane</location>
        <topology evidence="1">Multi-pass membrane protein</topology>
    </subcellularLocation>
</comment>
<feature type="transmembrane region" description="Helical" evidence="7">
    <location>
        <begin position="64"/>
        <end position="83"/>
    </location>
</feature>
<evidence type="ECO:0000256" key="1">
    <source>
        <dbReference type="ARBA" id="ARBA00004141"/>
    </source>
</evidence>
<feature type="region of interest" description="Disordered" evidence="6">
    <location>
        <begin position="376"/>
        <end position="395"/>
    </location>
</feature>
<dbReference type="PANTHER" id="PTHR33048:SF129">
    <property type="entry name" value="INTEGRAL MEMBRANE PROTEIN-RELATED"/>
    <property type="match status" value="1"/>
</dbReference>
<evidence type="ECO:0000256" key="3">
    <source>
        <dbReference type="ARBA" id="ARBA00022989"/>
    </source>
</evidence>
<dbReference type="GO" id="GO:0016020">
    <property type="term" value="C:membrane"/>
    <property type="evidence" value="ECO:0007669"/>
    <property type="project" value="UniProtKB-SubCell"/>
</dbReference>
<proteinExistence type="inferred from homology"/>
<evidence type="ECO:0000313" key="9">
    <source>
        <dbReference type="EMBL" id="KAK3377634.1"/>
    </source>
</evidence>
<dbReference type="Proteomes" id="UP001285441">
    <property type="component" value="Unassembled WGS sequence"/>
</dbReference>
<keyword evidence="10" id="KW-1185">Reference proteome</keyword>
<evidence type="ECO:0000313" key="10">
    <source>
        <dbReference type="Proteomes" id="UP001285441"/>
    </source>
</evidence>
<name>A0AAE0KJ37_9PEZI</name>
<dbReference type="Pfam" id="PF20684">
    <property type="entry name" value="Fung_rhodopsin"/>
    <property type="match status" value="1"/>
</dbReference>